<comment type="caution">
    <text evidence="3">The sequence shown here is derived from an EMBL/GenBank/DDBJ whole genome shotgun (WGS) entry which is preliminary data.</text>
</comment>
<accession>A0ABR8H0F3</accession>
<dbReference type="Gene3D" id="1.10.150.320">
    <property type="entry name" value="Photosystem II 12 kDa extrinsic protein"/>
    <property type="match status" value="1"/>
</dbReference>
<dbReference type="Proteomes" id="UP000660380">
    <property type="component" value="Unassembled WGS sequence"/>
</dbReference>
<dbReference type="SUPFAM" id="SSF81585">
    <property type="entry name" value="PsbU/PolX domain-like"/>
    <property type="match status" value="1"/>
</dbReference>
<dbReference type="EMBL" id="JACJTA010000110">
    <property type="protein sequence ID" value="MBD2608817.1"/>
    <property type="molecule type" value="Genomic_DNA"/>
</dbReference>
<dbReference type="Pfam" id="PF12836">
    <property type="entry name" value="HHH_3"/>
    <property type="match status" value="1"/>
</dbReference>
<organism evidence="3 4">
    <name type="scientific">Scytonema hofmannii FACHB-248</name>
    <dbReference type="NCBI Taxonomy" id="1842502"/>
    <lineage>
        <taxon>Bacteria</taxon>
        <taxon>Bacillati</taxon>
        <taxon>Cyanobacteriota</taxon>
        <taxon>Cyanophyceae</taxon>
        <taxon>Nostocales</taxon>
        <taxon>Scytonemataceae</taxon>
        <taxon>Scytonema</taxon>
    </lineage>
</organism>
<proteinExistence type="predicted"/>
<feature type="signal peptide" evidence="2">
    <location>
        <begin position="1"/>
        <end position="24"/>
    </location>
</feature>
<gene>
    <name evidence="3" type="ORF">H6G81_30935</name>
</gene>
<feature type="chain" id="PRO_5045087538" evidence="2">
    <location>
        <begin position="25"/>
        <end position="348"/>
    </location>
</feature>
<evidence type="ECO:0000313" key="3">
    <source>
        <dbReference type="EMBL" id="MBD2608817.1"/>
    </source>
</evidence>
<keyword evidence="2" id="KW-0732">Signal</keyword>
<evidence type="ECO:0000313" key="4">
    <source>
        <dbReference type="Proteomes" id="UP000660380"/>
    </source>
</evidence>
<reference evidence="3 4" key="1">
    <citation type="journal article" date="2020" name="ISME J.">
        <title>Comparative genomics reveals insights into cyanobacterial evolution and habitat adaptation.</title>
        <authorList>
            <person name="Chen M.Y."/>
            <person name="Teng W.K."/>
            <person name="Zhao L."/>
            <person name="Hu C.X."/>
            <person name="Zhou Y.K."/>
            <person name="Han B.P."/>
            <person name="Song L.R."/>
            <person name="Shu W.S."/>
        </authorList>
    </citation>
    <scope>NUCLEOTIDE SEQUENCE [LARGE SCALE GENOMIC DNA]</scope>
    <source>
        <strain evidence="3 4">FACHB-248</strain>
    </source>
</reference>
<dbReference type="RefSeq" id="WP_029632880.1">
    <property type="nucleotide sequence ID" value="NZ_JACJTA010000110.1"/>
</dbReference>
<dbReference type="PROSITE" id="PS51257">
    <property type="entry name" value="PROKAR_LIPOPROTEIN"/>
    <property type="match status" value="1"/>
</dbReference>
<keyword evidence="4" id="KW-1185">Reference proteome</keyword>
<protein>
    <submittedName>
        <fullName evidence="3">Helix-hairpin-helix domain-containing protein</fullName>
    </submittedName>
</protein>
<evidence type="ECO:0000256" key="2">
    <source>
        <dbReference type="SAM" id="SignalP"/>
    </source>
</evidence>
<name>A0ABR8H0F3_9CYAN</name>
<evidence type="ECO:0000256" key="1">
    <source>
        <dbReference type="SAM" id="MobiDB-lite"/>
    </source>
</evidence>
<sequence length="348" mass="37661">MIKVRYIFLAVAACAIVSLSSCNASTPTAENTPAPVANSSPQTSEAVSNNSHSGHGSKAQININTAILSELDKFEAKLAIPALSNKIQANRPYASPSELVSKKVINQEQFNQIKDLVTVQEVVLTGEAKDVDYMSKLGLMKGHLIVAKELLDQNQPKQAEPHIGHPVEEIYVDVEDQLNERKVKEFKTTLVSLQDLVKSNPKAAKLKTDFASSMQAVDGAIAALPEAQRSKPGFVLQTINELLDSANSEYGAAIANGKISAAIEYQDSRGFVIYANELYKGISSQMAKDFPEAHKGIETSMAELVKTWPTAIPPATSVKTPNDVTKLVKTIEQNSQTVIDKSTTQAQR</sequence>
<feature type="region of interest" description="Disordered" evidence="1">
    <location>
        <begin position="27"/>
        <end position="57"/>
    </location>
</feature>